<dbReference type="AlphaFoldDB" id="A0A146LPM0"/>
<gene>
    <name evidence="2" type="ORF">g.36344</name>
</gene>
<accession>A0A146LPM0</accession>
<feature type="region of interest" description="Disordered" evidence="1">
    <location>
        <begin position="1"/>
        <end position="135"/>
    </location>
</feature>
<reference evidence="2" key="1">
    <citation type="journal article" date="2016" name="Gigascience">
        <title>De novo construction of an expanded transcriptome assembly for the western tarnished plant bug, Lygus hesperus.</title>
        <authorList>
            <person name="Tassone E.E."/>
            <person name="Geib S.M."/>
            <person name="Hall B."/>
            <person name="Fabrick J.A."/>
            <person name="Brent C.S."/>
            <person name="Hull J.J."/>
        </authorList>
    </citation>
    <scope>NUCLEOTIDE SEQUENCE</scope>
</reference>
<sequence length="135" mass="14915">MLFNTDVGLTNSANECGYTSRPATYSQPNGSATLGPALTSPPLSPFVNQQQQQQQQMQQRQEELGIPLQNGAPGYMQQRESPSTHYIGQRSSPNPQQFIDCQRESPQGPAQGYREVQNPAQYLRPESHESASTGY</sequence>
<evidence type="ECO:0000256" key="1">
    <source>
        <dbReference type="SAM" id="MobiDB-lite"/>
    </source>
</evidence>
<protein>
    <submittedName>
        <fullName evidence="2">Uncharacterized protein</fullName>
    </submittedName>
</protein>
<proteinExistence type="predicted"/>
<organism evidence="2">
    <name type="scientific">Lygus hesperus</name>
    <name type="common">Western plant bug</name>
    <dbReference type="NCBI Taxonomy" id="30085"/>
    <lineage>
        <taxon>Eukaryota</taxon>
        <taxon>Metazoa</taxon>
        <taxon>Ecdysozoa</taxon>
        <taxon>Arthropoda</taxon>
        <taxon>Hexapoda</taxon>
        <taxon>Insecta</taxon>
        <taxon>Pterygota</taxon>
        <taxon>Neoptera</taxon>
        <taxon>Paraneoptera</taxon>
        <taxon>Hemiptera</taxon>
        <taxon>Heteroptera</taxon>
        <taxon>Panheteroptera</taxon>
        <taxon>Cimicomorpha</taxon>
        <taxon>Miridae</taxon>
        <taxon>Mirini</taxon>
        <taxon>Lygus</taxon>
    </lineage>
</organism>
<dbReference type="EMBL" id="GDHC01009504">
    <property type="protein sequence ID" value="JAQ09125.1"/>
    <property type="molecule type" value="Transcribed_RNA"/>
</dbReference>
<name>A0A146LPM0_LYGHE</name>
<feature type="compositionally biased region" description="Low complexity" evidence="1">
    <location>
        <begin position="49"/>
        <end position="59"/>
    </location>
</feature>
<feature type="compositionally biased region" description="Polar residues" evidence="1">
    <location>
        <begin position="21"/>
        <end position="32"/>
    </location>
</feature>
<evidence type="ECO:0000313" key="2">
    <source>
        <dbReference type="EMBL" id="JAQ09125.1"/>
    </source>
</evidence>
<feature type="compositionally biased region" description="Polar residues" evidence="1">
    <location>
        <begin position="78"/>
        <end position="99"/>
    </location>
</feature>